<dbReference type="InterPro" id="IPR039060">
    <property type="entry name" value="Antitox_HigA"/>
</dbReference>
<reference evidence="2 3" key="1">
    <citation type="submission" date="2018-09" db="EMBL/GenBank/DDBJ databases">
        <authorList>
            <person name="Zhu H."/>
        </authorList>
    </citation>
    <scope>NUCLEOTIDE SEQUENCE [LARGE SCALE GENOMIC DNA]</scope>
    <source>
        <strain evidence="2 3">K2S05-167</strain>
    </source>
</reference>
<dbReference type="InterPro" id="IPR001387">
    <property type="entry name" value="Cro/C1-type_HTH"/>
</dbReference>
<dbReference type="RefSeq" id="WP_119761328.1">
    <property type="nucleotide sequence ID" value="NZ_QYUJ01000010.1"/>
</dbReference>
<protein>
    <submittedName>
        <fullName evidence="2">Helix-turn-helix domain-containing protein</fullName>
    </submittedName>
</protein>
<accession>A0A418VE94</accession>
<dbReference type="PROSITE" id="PS50943">
    <property type="entry name" value="HTH_CROC1"/>
    <property type="match status" value="1"/>
</dbReference>
<dbReference type="AlphaFoldDB" id="A0A418VE94"/>
<dbReference type="CDD" id="cd00093">
    <property type="entry name" value="HTH_XRE"/>
    <property type="match status" value="1"/>
</dbReference>
<keyword evidence="3" id="KW-1185">Reference proteome</keyword>
<feature type="domain" description="HTH cro/C1-type" evidence="1">
    <location>
        <begin position="86"/>
        <end position="140"/>
    </location>
</feature>
<dbReference type="InterPro" id="IPR010982">
    <property type="entry name" value="Lambda_DNA-bd_dom_sf"/>
</dbReference>
<name>A0A418VE94_9DEIO</name>
<dbReference type="Proteomes" id="UP000286287">
    <property type="component" value="Unassembled WGS sequence"/>
</dbReference>
<organism evidence="2 3">
    <name type="scientific">Deinococcus cavernae</name>
    <dbReference type="NCBI Taxonomy" id="2320857"/>
    <lineage>
        <taxon>Bacteria</taxon>
        <taxon>Thermotogati</taxon>
        <taxon>Deinococcota</taxon>
        <taxon>Deinococci</taxon>
        <taxon>Deinococcales</taxon>
        <taxon>Deinococcaceae</taxon>
        <taxon>Deinococcus</taxon>
    </lineage>
</organism>
<evidence type="ECO:0000313" key="3">
    <source>
        <dbReference type="Proteomes" id="UP000286287"/>
    </source>
</evidence>
<sequence length="142" mass="15549">MSLRDNSNHTVTAFGTLPAAALALLRPIENETEYEEVMGAIESLSQIVREDAAHPLAGVYATLIEHAAAYENAAFPTPAVPAHELIEFLMEQHDMRQTELAQRLGIDQSNVSRLLNGKKALTAELLKKLSAIFHVAPETFLT</sequence>
<comment type="caution">
    <text evidence="2">The sequence shown here is derived from an EMBL/GenBank/DDBJ whole genome shotgun (WGS) entry which is preliminary data.</text>
</comment>
<dbReference type="SMART" id="SM00530">
    <property type="entry name" value="HTH_XRE"/>
    <property type="match status" value="1"/>
</dbReference>
<evidence type="ECO:0000259" key="1">
    <source>
        <dbReference type="PROSITE" id="PS50943"/>
    </source>
</evidence>
<dbReference type="Pfam" id="PF01381">
    <property type="entry name" value="HTH_3"/>
    <property type="match status" value="1"/>
</dbReference>
<dbReference type="PANTHER" id="PTHR40455">
    <property type="entry name" value="ANTITOXIN HIGA"/>
    <property type="match status" value="1"/>
</dbReference>
<dbReference type="OrthoDB" id="9796786at2"/>
<dbReference type="GO" id="GO:0006355">
    <property type="term" value="P:regulation of DNA-templated transcription"/>
    <property type="evidence" value="ECO:0007669"/>
    <property type="project" value="InterPro"/>
</dbReference>
<dbReference type="EMBL" id="QYUJ01000010">
    <property type="protein sequence ID" value="RJF74427.1"/>
    <property type="molecule type" value="Genomic_DNA"/>
</dbReference>
<gene>
    <name evidence="2" type="ORF">D3875_03890</name>
</gene>
<evidence type="ECO:0000313" key="2">
    <source>
        <dbReference type="EMBL" id="RJF74427.1"/>
    </source>
</evidence>
<dbReference type="SUPFAM" id="SSF47413">
    <property type="entry name" value="lambda repressor-like DNA-binding domains"/>
    <property type="match status" value="1"/>
</dbReference>
<dbReference type="GO" id="GO:0001046">
    <property type="term" value="F:core promoter sequence-specific DNA binding"/>
    <property type="evidence" value="ECO:0007669"/>
    <property type="project" value="TreeGrafter"/>
</dbReference>
<proteinExistence type="predicted"/>
<dbReference type="Gene3D" id="1.10.260.40">
    <property type="entry name" value="lambda repressor-like DNA-binding domains"/>
    <property type="match status" value="1"/>
</dbReference>
<dbReference type="PANTHER" id="PTHR40455:SF1">
    <property type="entry name" value="ANTITOXIN HIGA"/>
    <property type="match status" value="1"/>
</dbReference>